<feature type="region of interest" description="Disordered" evidence="1">
    <location>
        <begin position="61"/>
        <end position="118"/>
    </location>
</feature>
<keyword evidence="2" id="KW-0812">Transmembrane</keyword>
<evidence type="ECO:0000256" key="1">
    <source>
        <dbReference type="SAM" id="MobiDB-lite"/>
    </source>
</evidence>
<gene>
    <name evidence="3" type="ORF">D9756_010215</name>
</gene>
<dbReference type="EMBL" id="JAACJO010000022">
    <property type="protein sequence ID" value="KAF5347959.1"/>
    <property type="molecule type" value="Genomic_DNA"/>
</dbReference>
<evidence type="ECO:0000256" key="2">
    <source>
        <dbReference type="SAM" id="Phobius"/>
    </source>
</evidence>
<proteinExistence type="predicted"/>
<feature type="region of interest" description="Disordered" evidence="1">
    <location>
        <begin position="256"/>
        <end position="275"/>
    </location>
</feature>
<reference evidence="3 4" key="1">
    <citation type="journal article" date="2020" name="ISME J.">
        <title>Uncovering the hidden diversity of litter-decomposition mechanisms in mushroom-forming fungi.</title>
        <authorList>
            <person name="Floudas D."/>
            <person name="Bentzer J."/>
            <person name="Ahren D."/>
            <person name="Johansson T."/>
            <person name="Persson P."/>
            <person name="Tunlid A."/>
        </authorList>
    </citation>
    <scope>NUCLEOTIDE SEQUENCE [LARGE SCALE GENOMIC DNA]</scope>
    <source>
        <strain evidence="3 4">CBS 146.42</strain>
    </source>
</reference>
<keyword evidence="2" id="KW-0472">Membrane</keyword>
<feature type="compositionally biased region" description="Low complexity" evidence="1">
    <location>
        <begin position="98"/>
        <end position="109"/>
    </location>
</feature>
<feature type="transmembrane region" description="Helical" evidence="2">
    <location>
        <begin position="26"/>
        <end position="47"/>
    </location>
</feature>
<dbReference type="Proteomes" id="UP000559027">
    <property type="component" value="Unassembled WGS sequence"/>
</dbReference>
<evidence type="ECO:0000313" key="4">
    <source>
        <dbReference type="Proteomes" id="UP000559027"/>
    </source>
</evidence>
<protein>
    <submittedName>
        <fullName evidence="3">Uncharacterized protein</fullName>
    </submittedName>
</protein>
<feature type="region of interest" description="Disordered" evidence="1">
    <location>
        <begin position="1"/>
        <end position="21"/>
    </location>
</feature>
<dbReference type="OrthoDB" id="5346979at2759"/>
<sequence>MSSEAPTRSHRDAETRRLATKQSMPAWLPISIFVGTSLAIGIPILMFRKARATAFKMSLDNPSAAPPRRVLSSSPSPAPIKPSQSSNPSSSARRRFRPLPTTTASVSSADLKDSSSEWDSHPSLLTALSKSTTSNAFLAGKALFIATTLVGVGAFGLVSAVQHLTGAYTAPEFARLMRYWTDQHLRPITDRIHRSPENEEERKAALDIAAFGVGEDEEWTWEDAEKRMKRAYEEGGFSLWGQVALRELEAEARAERARRRREVADEAASRSGTFS</sequence>
<name>A0A8H5CTY1_9AGAR</name>
<feature type="compositionally biased region" description="Low complexity" evidence="1">
    <location>
        <begin position="62"/>
        <end position="91"/>
    </location>
</feature>
<organism evidence="3 4">
    <name type="scientific">Leucocoprinus leucothites</name>
    <dbReference type="NCBI Taxonomy" id="201217"/>
    <lineage>
        <taxon>Eukaryota</taxon>
        <taxon>Fungi</taxon>
        <taxon>Dikarya</taxon>
        <taxon>Basidiomycota</taxon>
        <taxon>Agaricomycotina</taxon>
        <taxon>Agaricomycetes</taxon>
        <taxon>Agaricomycetidae</taxon>
        <taxon>Agaricales</taxon>
        <taxon>Agaricineae</taxon>
        <taxon>Agaricaceae</taxon>
        <taxon>Leucocoprinus</taxon>
    </lineage>
</organism>
<evidence type="ECO:0000313" key="3">
    <source>
        <dbReference type="EMBL" id="KAF5347959.1"/>
    </source>
</evidence>
<keyword evidence="2" id="KW-1133">Transmembrane helix</keyword>
<keyword evidence="4" id="KW-1185">Reference proteome</keyword>
<accession>A0A8H5CTY1</accession>
<feature type="compositionally biased region" description="Basic and acidic residues" evidence="1">
    <location>
        <begin position="7"/>
        <end position="17"/>
    </location>
</feature>
<dbReference type="AlphaFoldDB" id="A0A8H5CTY1"/>
<comment type="caution">
    <text evidence="3">The sequence shown here is derived from an EMBL/GenBank/DDBJ whole genome shotgun (WGS) entry which is preliminary data.</text>
</comment>